<keyword evidence="5" id="KW-1185">Reference proteome</keyword>
<dbReference type="HOGENOM" id="CLU_042937_1_1_1"/>
<feature type="compositionally biased region" description="Basic and acidic residues" evidence="1">
    <location>
        <begin position="98"/>
        <end position="117"/>
    </location>
</feature>
<feature type="chain" id="PRO_5004109899" description="Complex 1 LYR protein domain-containing protein" evidence="2">
    <location>
        <begin position="36"/>
        <end position="282"/>
    </location>
</feature>
<reference evidence="4 5" key="2">
    <citation type="journal article" date="2012" name="PLoS Pathog.">
        <title>Diverse lifestyles and strategies of plant pathogenesis encoded in the genomes of eighteen Dothideomycetes fungi.</title>
        <authorList>
            <person name="Ohm R.A."/>
            <person name="Feau N."/>
            <person name="Henrissat B."/>
            <person name="Schoch C.L."/>
            <person name="Horwitz B.A."/>
            <person name="Barry K.W."/>
            <person name="Condon B.J."/>
            <person name="Copeland A.C."/>
            <person name="Dhillon B."/>
            <person name="Glaser F."/>
            <person name="Hesse C.N."/>
            <person name="Kosti I."/>
            <person name="LaButti K."/>
            <person name="Lindquist E.A."/>
            <person name="Lucas S."/>
            <person name="Salamov A.A."/>
            <person name="Bradshaw R.E."/>
            <person name="Ciuffetti L."/>
            <person name="Hamelin R.C."/>
            <person name="Kema G.H.J."/>
            <person name="Lawrence C."/>
            <person name="Scott J.A."/>
            <person name="Spatafora J.W."/>
            <person name="Turgeon B.G."/>
            <person name="de Wit P.J.G.M."/>
            <person name="Zhong S."/>
            <person name="Goodwin S.B."/>
            <person name="Grigoriev I.V."/>
        </authorList>
    </citation>
    <scope>NUCLEOTIDE SEQUENCE [LARGE SCALE GENOMIC DNA]</scope>
    <source>
        <strain evidence="5">NZE10 / CBS 128990</strain>
    </source>
</reference>
<dbReference type="eggNOG" id="ENOG502S4VH">
    <property type="taxonomic scope" value="Eukaryota"/>
</dbReference>
<proteinExistence type="predicted"/>
<feature type="non-terminal residue" evidence="4">
    <location>
        <position position="282"/>
    </location>
</feature>
<feature type="region of interest" description="Disordered" evidence="1">
    <location>
        <begin position="93"/>
        <end position="117"/>
    </location>
</feature>
<dbReference type="EMBL" id="KB446535">
    <property type="protein sequence ID" value="EME50185.1"/>
    <property type="molecule type" value="Genomic_DNA"/>
</dbReference>
<protein>
    <recommendedName>
        <fullName evidence="3">Complex 1 LYR protein domain-containing protein</fullName>
    </recommendedName>
</protein>
<organism evidence="4 5">
    <name type="scientific">Dothistroma septosporum (strain NZE10 / CBS 128990)</name>
    <name type="common">Red band needle blight fungus</name>
    <name type="synonym">Mycosphaerella pini</name>
    <dbReference type="NCBI Taxonomy" id="675120"/>
    <lineage>
        <taxon>Eukaryota</taxon>
        <taxon>Fungi</taxon>
        <taxon>Dikarya</taxon>
        <taxon>Ascomycota</taxon>
        <taxon>Pezizomycotina</taxon>
        <taxon>Dothideomycetes</taxon>
        <taxon>Dothideomycetidae</taxon>
        <taxon>Mycosphaerellales</taxon>
        <taxon>Mycosphaerellaceae</taxon>
        <taxon>Dothistroma</taxon>
    </lineage>
</organism>
<dbReference type="OrthoDB" id="3925971at2759"/>
<dbReference type="STRING" id="675120.N1Q563"/>
<evidence type="ECO:0000256" key="1">
    <source>
        <dbReference type="SAM" id="MobiDB-lite"/>
    </source>
</evidence>
<evidence type="ECO:0000313" key="5">
    <source>
        <dbReference type="Proteomes" id="UP000016933"/>
    </source>
</evidence>
<evidence type="ECO:0000313" key="4">
    <source>
        <dbReference type="EMBL" id="EME50185.1"/>
    </source>
</evidence>
<evidence type="ECO:0000256" key="2">
    <source>
        <dbReference type="SAM" id="SignalP"/>
    </source>
</evidence>
<feature type="domain" description="Complex 1 LYR protein" evidence="3">
    <location>
        <begin position="17"/>
        <end position="73"/>
    </location>
</feature>
<dbReference type="OMA" id="CTQANPE"/>
<evidence type="ECO:0000259" key="3">
    <source>
        <dbReference type="Pfam" id="PF05347"/>
    </source>
</evidence>
<accession>N1Q563</accession>
<gene>
    <name evidence="4" type="ORF">DOTSEDRAFT_98045</name>
</gene>
<name>N1Q563_DOTSN</name>
<reference evidence="5" key="1">
    <citation type="journal article" date="2012" name="PLoS Genet.">
        <title>The genomes of the fungal plant pathogens Cladosporium fulvum and Dothistroma septosporum reveal adaptation to different hosts and lifestyles but also signatures of common ancestry.</title>
        <authorList>
            <person name="de Wit P.J.G.M."/>
            <person name="van der Burgt A."/>
            <person name="Oekmen B."/>
            <person name="Stergiopoulos I."/>
            <person name="Abd-Elsalam K.A."/>
            <person name="Aerts A.L."/>
            <person name="Bahkali A.H."/>
            <person name="Beenen H.G."/>
            <person name="Chettri P."/>
            <person name="Cox M.P."/>
            <person name="Datema E."/>
            <person name="de Vries R.P."/>
            <person name="Dhillon B."/>
            <person name="Ganley A.R."/>
            <person name="Griffiths S.A."/>
            <person name="Guo Y."/>
            <person name="Hamelin R.C."/>
            <person name="Henrissat B."/>
            <person name="Kabir M.S."/>
            <person name="Jashni M.K."/>
            <person name="Kema G."/>
            <person name="Klaubauf S."/>
            <person name="Lapidus A."/>
            <person name="Levasseur A."/>
            <person name="Lindquist E."/>
            <person name="Mehrabi R."/>
            <person name="Ohm R.A."/>
            <person name="Owen T.J."/>
            <person name="Salamov A."/>
            <person name="Schwelm A."/>
            <person name="Schijlen E."/>
            <person name="Sun H."/>
            <person name="van den Burg H.A."/>
            <person name="van Ham R.C.H.J."/>
            <person name="Zhang S."/>
            <person name="Goodwin S.B."/>
            <person name="Grigoriev I.V."/>
            <person name="Collemare J."/>
            <person name="Bradshaw R.E."/>
        </authorList>
    </citation>
    <scope>NUCLEOTIDE SEQUENCE [LARGE SCALE GENOMIC DNA]</scope>
    <source>
        <strain evidence="5">NZE10 / CBS 128990</strain>
    </source>
</reference>
<dbReference type="Pfam" id="PF05347">
    <property type="entry name" value="Complex1_LYR"/>
    <property type="match status" value="1"/>
</dbReference>
<dbReference type="InterPro" id="IPR008011">
    <property type="entry name" value="Complex1_LYR_dom"/>
</dbReference>
<keyword evidence="2" id="KW-0732">Signal</keyword>
<dbReference type="AlphaFoldDB" id="N1Q563"/>
<feature type="signal peptide" evidence="2">
    <location>
        <begin position="1"/>
        <end position="35"/>
    </location>
</feature>
<sequence length="282" mass="32478">MPKFLPPHKSGAHRVAAIALLRALLTQCRRLPVEAQQSNELQNIIRNRFKRHRHNTSHRQLKICFTAGYEAVDLFDDAVAGVAESNRRILDLLQRTPDNAKKPPERGSTKAVEEADRRAKDRAAREEYEAHPKIDLFARPLPLEKLSGKRHVPILFNANHIPVLRLKKPQPHSLSVYINARVMQRQKRHDLRHKLEEEVALAKREDIWDTIVFGFTGVDARKSMDGDGKAVKDPLWMKEPKSALTAVQMLLDKEREKNRVVAEKMQAVVDREQAAFDREERE</sequence>
<dbReference type="Proteomes" id="UP000016933">
    <property type="component" value="Unassembled WGS sequence"/>
</dbReference>